<gene>
    <name evidence="1" type="ORF">METZ01_LOCUS123605</name>
</gene>
<evidence type="ECO:0008006" key="2">
    <source>
        <dbReference type="Google" id="ProtNLM"/>
    </source>
</evidence>
<dbReference type="PANTHER" id="PTHR42763">
    <property type="entry name" value="ADP-GLUCOSE PHOSPHORYLASE"/>
    <property type="match status" value="1"/>
</dbReference>
<dbReference type="PANTHER" id="PTHR42763:SF2">
    <property type="entry name" value="ADP-GLUCOSE PHOSPHORYLASE"/>
    <property type="match status" value="1"/>
</dbReference>
<protein>
    <recommendedName>
        <fullName evidence="2">Galactose-1-phosphate uridyl transferase N-terminal domain-containing protein</fullName>
    </recommendedName>
</protein>
<feature type="non-terminal residue" evidence="1">
    <location>
        <position position="145"/>
    </location>
</feature>
<accession>A0A381Y259</accession>
<sequence>MGNLRKDYILERSSIISPNPVKKQNPKKCPYCPGNESMTNPSLLSLVAKDGMLQRLQDTDDSFVQGWSVRVFESSNPVVTTSTENTYSDRPLYSEPAYGYHYVIVASPKHSDSLATIDTEQWSNVIVVIQDRLRWLYTQRGVTYV</sequence>
<dbReference type="Gene3D" id="3.30.428.10">
    <property type="entry name" value="HIT-like"/>
    <property type="match status" value="1"/>
</dbReference>
<organism evidence="1">
    <name type="scientific">marine metagenome</name>
    <dbReference type="NCBI Taxonomy" id="408172"/>
    <lineage>
        <taxon>unclassified sequences</taxon>
        <taxon>metagenomes</taxon>
        <taxon>ecological metagenomes</taxon>
    </lineage>
</organism>
<dbReference type="SUPFAM" id="SSF54197">
    <property type="entry name" value="HIT-like"/>
    <property type="match status" value="1"/>
</dbReference>
<dbReference type="InterPro" id="IPR036265">
    <property type="entry name" value="HIT-like_sf"/>
</dbReference>
<evidence type="ECO:0000313" key="1">
    <source>
        <dbReference type="EMBL" id="SVA70751.1"/>
    </source>
</evidence>
<dbReference type="EMBL" id="UINC01017130">
    <property type="protein sequence ID" value="SVA70751.1"/>
    <property type="molecule type" value="Genomic_DNA"/>
</dbReference>
<name>A0A381Y259_9ZZZZ</name>
<proteinExistence type="predicted"/>
<reference evidence="1" key="1">
    <citation type="submission" date="2018-05" db="EMBL/GenBank/DDBJ databases">
        <authorList>
            <person name="Lanie J.A."/>
            <person name="Ng W.-L."/>
            <person name="Kazmierczak K.M."/>
            <person name="Andrzejewski T.M."/>
            <person name="Davidsen T.M."/>
            <person name="Wayne K.J."/>
            <person name="Tettelin H."/>
            <person name="Glass J.I."/>
            <person name="Rusch D."/>
            <person name="Podicherti R."/>
            <person name="Tsui H.-C.T."/>
            <person name="Winkler M.E."/>
        </authorList>
    </citation>
    <scope>NUCLEOTIDE SEQUENCE</scope>
</reference>
<dbReference type="InterPro" id="IPR053177">
    <property type="entry name" value="ADP-glucose_phosphorylase"/>
</dbReference>
<dbReference type="AlphaFoldDB" id="A0A381Y259"/>